<proteinExistence type="predicted"/>
<keyword evidence="2" id="KW-1185">Reference proteome</keyword>
<dbReference type="Proteomes" id="UP000614200">
    <property type="component" value="Unassembled WGS sequence"/>
</dbReference>
<dbReference type="NCBIfam" id="NF047593">
    <property type="entry name" value="IS66_ISAeme5_TnpA"/>
    <property type="match status" value="1"/>
</dbReference>
<protein>
    <recommendedName>
        <fullName evidence="3">Transposase</fullName>
    </recommendedName>
</protein>
<dbReference type="EMBL" id="JADKNH010000041">
    <property type="protein sequence ID" value="MBF4696106.1"/>
    <property type="molecule type" value="Genomic_DNA"/>
</dbReference>
<name>A0ABS0A1L5_9FIRM</name>
<comment type="caution">
    <text evidence="1">The sequence shown here is derived from an EMBL/GenBank/DDBJ whole genome shotgun (WGS) entry which is preliminary data.</text>
</comment>
<evidence type="ECO:0000313" key="1">
    <source>
        <dbReference type="EMBL" id="MBF4696106.1"/>
    </source>
</evidence>
<organism evidence="1 2">
    <name type="scientific">Fusibacter ferrireducens</name>
    <dbReference type="NCBI Taxonomy" id="2785058"/>
    <lineage>
        <taxon>Bacteria</taxon>
        <taxon>Bacillati</taxon>
        <taxon>Bacillota</taxon>
        <taxon>Clostridia</taxon>
        <taxon>Eubacteriales</taxon>
        <taxon>Eubacteriales Family XII. Incertae Sedis</taxon>
        <taxon>Fusibacter</taxon>
    </lineage>
</organism>
<sequence length="105" mass="12152">MKNESLRQLWSDRITEWKSSGLTASAWSIQNDLNVHTLKYWIQKFNKEKLSVPKTNWVTLESPKEKDKCSTSPVYIKIHIGKALIEVPTAVSSETLRCIFESLDR</sequence>
<evidence type="ECO:0000313" key="2">
    <source>
        <dbReference type="Proteomes" id="UP000614200"/>
    </source>
</evidence>
<gene>
    <name evidence="1" type="ORF">ISU02_23655</name>
</gene>
<accession>A0ABS0A1L5</accession>
<evidence type="ECO:0008006" key="3">
    <source>
        <dbReference type="Google" id="ProtNLM"/>
    </source>
</evidence>
<dbReference type="RefSeq" id="WP_194704341.1">
    <property type="nucleotide sequence ID" value="NZ_JADKNH010000041.1"/>
</dbReference>
<reference evidence="1 2" key="1">
    <citation type="submission" date="2020-11" db="EMBL/GenBank/DDBJ databases">
        <title>Fusibacter basophilias sp. nov.</title>
        <authorList>
            <person name="Qiu D."/>
        </authorList>
    </citation>
    <scope>NUCLEOTIDE SEQUENCE [LARGE SCALE GENOMIC DNA]</scope>
    <source>
        <strain evidence="1 2">Q10-2</strain>
    </source>
</reference>